<dbReference type="Proteomes" id="UP001152797">
    <property type="component" value="Unassembled WGS sequence"/>
</dbReference>
<dbReference type="InterPro" id="IPR031248">
    <property type="entry name" value="RNF213"/>
</dbReference>
<dbReference type="GO" id="GO:0004842">
    <property type="term" value="F:ubiquitin-protein transferase activity"/>
    <property type="evidence" value="ECO:0007669"/>
    <property type="project" value="InterPro"/>
</dbReference>
<dbReference type="EMBL" id="CAMXCT030006534">
    <property type="protein sequence ID" value="CAL4802830.1"/>
    <property type="molecule type" value="Genomic_DNA"/>
</dbReference>
<evidence type="ECO:0000256" key="6">
    <source>
        <dbReference type="SAM" id="Phobius"/>
    </source>
</evidence>
<dbReference type="PROSITE" id="PS01357">
    <property type="entry name" value="ZF_ZZ_1"/>
    <property type="match status" value="1"/>
</dbReference>
<dbReference type="SMART" id="SM00382">
    <property type="entry name" value="AAA"/>
    <property type="match status" value="2"/>
</dbReference>
<feature type="domain" description="ZZ-type" evidence="7">
    <location>
        <begin position="432"/>
        <end position="487"/>
    </location>
</feature>
<dbReference type="Gene3D" id="3.30.60.90">
    <property type="match status" value="1"/>
</dbReference>
<evidence type="ECO:0000256" key="1">
    <source>
        <dbReference type="ARBA" id="ARBA00022723"/>
    </source>
</evidence>
<feature type="transmembrane region" description="Helical" evidence="6">
    <location>
        <begin position="2076"/>
        <end position="2098"/>
    </location>
</feature>
<dbReference type="PANTHER" id="PTHR22605:SF1">
    <property type="entry name" value="RZ-TYPE DOMAIN-CONTAINING PROTEIN"/>
    <property type="match status" value="1"/>
</dbReference>
<keyword evidence="6" id="KW-0472">Membrane</keyword>
<feature type="region of interest" description="Disordered" evidence="5">
    <location>
        <begin position="1863"/>
        <end position="1886"/>
    </location>
</feature>
<dbReference type="Gene3D" id="3.40.50.300">
    <property type="entry name" value="P-loop containing nucleotide triphosphate hydrolases"/>
    <property type="match status" value="2"/>
</dbReference>
<feature type="region of interest" description="Disordered" evidence="5">
    <location>
        <begin position="2020"/>
        <end position="2039"/>
    </location>
</feature>
<sequence length="2427" mass="273698">MARDEILATLEAAPLLGLVPRGQLHAWLASVQQHGMTPEILQLLQEGLDVPWCRQPKSDQAWVDFSDINFEAQLLSVEIAFGEALDASRCLLALRSCAPDAGLAHGSSGHGGRSATGRFLLQLEDDDRVLQTVLQLFLQQGPKRLPRPSEVLFCDDKVPLAEVQAFLWRSQHFPQLLFVLVEPNRLALEGKKAVAHWLASSDARASSVAVISTTSWYVPPSAQVHPLQLRNDPLIANEWKKHFGAEVPGLKIRGVFSYASGPSTGKSTYIRHLCEGRVTVRCLLHEGFHLGTLVLEARKQIEQGRGRSIAIHIEVNAYSDPVMTNTFLRHLFLCQVLYDPLSGDMVPVPSGTQIHVEMGAVVGQRDLHSMRRYATEEFMRSLFPSASELKLSLLYPILKLAAVDRSNEVQNFELLDSEEHFALSLGEDGPVHWSVQCDFCGASPVRGACYRCVDCEDFDFCERCYAQGAQEQHDPTHEFRLRKAVALPFRVLQAFLQPLEFFQVGDVQRCLLDVREDDLKTLHLLQQEAEFYIPPSLQPLVKAYTEHLAGQLPGAPDSFNIDVTHLSNPDSSLAPLAPLLLTPEFFRVDLTRAHQDMILRRVGILADWMARSHTFSHSTGGAANRLGSLLMECVVVGLQKLVLGEEVCLHLVVPYARKTEQEDFLICPRGVMIPDLYCTDLLETALHDEIQGIEALSCAFGLSHERVETIIAEEGYILTRDFTAKILELLARRKSRVPTILVGESGTGKTRALELMMRLLVESEEVRPSLIQSLFDYMKQKLRDAKDASPSDEVLGQVDVLRKILDRVLERKFSVEAFQEALSHQDLYEFQDLPAPLWTRRELLQWLLAELRGSRRFDVGRFHVLLRHLPLRQGATASAALRRALQRGKLEWEMLGCDCRCIERLGEEEKAMEREKDSLRLIIEAHFQSDANPRGQVWEDSDDLEDWEMEPCLLFAIQAMSLLDAEPVFFRTQEKLQPALRACVREPDTTILCFLDEVNTSSCLGFVKAMLCDQLFGQHQNLFVVAAANPYREIAKQFDDVQESRYIWNWKSPSIHDEERYALLLLTKRMGRDPEVPSLDFPRFARAIADAQRFMRRELRSASAVSQRDIIRVVTLLDFFWHRSYSADLAVADISARCRLARALLLAFGVAFYLGMNQTKPTRNPHLLAVQSQLSPIFPGFFLGNTVFQPNIQVPNQAIPSLEDDETFEHGIALTRALKENIFAVIVAVELRLSVQIIGMPGTGKTLSVNKSMAVLRGSAAVDFFRDFSDVANSVFRYQCSKDSTSRQIHEVFESALRAQQRHACEDGRRRAVVFLDEAGLPQEKVESLKAIHYHLDAGHLSNFVLSNKPLDAAKRNRCLQVFRDRADQEDLELLASECLQVRLEDPASNSIVKGFCAAFQEISENGWQDQNNAFSMFHLRDFHHCLRYLRRHGHVQSGTVQVTSVLRALERNFGGLKKEDFLRLLDIFFRHLQRSTGGLLTRPETTQLRSTLDVLREALEDVPPEDLQDASYEPCRYKLIIDETEDGGAVRMLQAAQLLPEQWEFLEVSDLPGDRNDLHRSQMVSNLRRAAEQARTCVMIAYDEILDGFYDLLNLRFQRLPGSGRVRYAATVAAGSYSVLAPVDPRFMLVVCIKASDLASTPLPFLNRFEKYYLGPMDWAVHQAHQLSLCHINHQLLHAHLLVPARQRLEVRENLGKPGARGEDLVRLIGEASLIGYSPLDPLAAGGNLSGSNMSIPLAFSSGRRDYRRPRFEVVRRHDLNGLMQRLEEAKIIQEAHEMDDAVVVLEGLLDACQSAKLPLHTFTCASPEDCESFGYPTCEMAVVQEQTDYVIRTTPRAHASLQTLLQERVLASVADCKAETPSGERHHLRSAIRAQQRPQNSSPPMALPICVERWHAETMEKNNDFLSIPLEGLRLPLLAPTQRELQNLGGATGLRPPEAVLHLELAVPSVGPTSYTPRFSSGWKRDEVVMALVRLPLHWLSLQWTSCLEASKVHPRDGTRPQRLHLWKLTEMLQRTSPEGRKVASCPDPGRLGRTTANSDRLTDRLKGSSKKNLAAMTATANPLAMTKRQAVMLVKLGLMIIILFFTTLAVARWIYVCYHNRRIRQMRDEYSDLDISKAHDPDEWMAFHHNVQFPDRADPILTEDDPMEEDEEEVEERRKLKVRYPIENSRIPHSPTAILVWFTERIERRVARGFYAPSYVAGRLQALSDFIQDCLTATTMEQHQVYMEVIGNLGDLSSDEDSPIHQLGAYGIETELRQAHQAIQIGTSLVATVAAAATGSMPSTGGSSAGSVVTDAIAYSMISGTDNPVSRPAIPFFKNKMTKERREHLKALQKKKRKVIVRKCPNGTVSGGRGLKDTGAYPMPFAKRVIQEQRRLMEEPCMWAHANLAEIKAFLRNRIEDGTFKPLFPWDDDEGYDERLNNVC</sequence>
<dbReference type="InterPro" id="IPR027417">
    <property type="entry name" value="P-loop_NTPase"/>
</dbReference>
<keyword evidence="1" id="KW-0479">Metal-binding</keyword>
<reference evidence="9" key="2">
    <citation type="submission" date="2024-04" db="EMBL/GenBank/DDBJ databases">
        <authorList>
            <person name="Chen Y."/>
            <person name="Shah S."/>
            <person name="Dougan E. K."/>
            <person name="Thang M."/>
            <person name="Chan C."/>
        </authorList>
    </citation>
    <scope>NUCLEOTIDE SEQUENCE [LARGE SCALE GENOMIC DNA]</scope>
</reference>
<evidence type="ECO:0000313" key="8">
    <source>
        <dbReference type="EMBL" id="CAI4015518.1"/>
    </source>
</evidence>
<dbReference type="GO" id="GO:0008270">
    <property type="term" value="F:zinc ion binding"/>
    <property type="evidence" value="ECO:0007669"/>
    <property type="project" value="UniProtKB-KW"/>
</dbReference>
<dbReference type="CDD" id="cd02338">
    <property type="entry name" value="ZZ_PCMF_like"/>
    <property type="match status" value="1"/>
</dbReference>
<dbReference type="SUPFAM" id="SSF52540">
    <property type="entry name" value="P-loop containing nucleoside triphosphate hydrolases"/>
    <property type="match status" value="2"/>
</dbReference>
<accession>A0A9P1DSU6</accession>
<keyword evidence="10" id="KW-1185">Reference proteome</keyword>
<dbReference type="GO" id="GO:0016887">
    <property type="term" value="F:ATP hydrolysis activity"/>
    <property type="evidence" value="ECO:0007669"/>
    <property type="project" value="InterPro"/>
</dbReference>
<dbReference type="EMBL" id="CAMXCT020006534">
    <property type="protein sequence ID" value="CAL1168893.1"/>
    <property type="molecule type" value="Genomic_DNA"/>
</dbReference>
<evidence type="ECO:0000313" key="10">
    <source>
        <dbReference type="Proteomes" id="UP001152797"/>
    </source>
</evidence>
<keyword evidence="6" id="KW-1133">Transmembrane helix</keyword>
<evidence type="ECO:0000313" key="9">
    <source>
        <dbReference type="EMBL" id="CAL1168893.1"/>
    </source>
</evidence>
<dbReference type="OrthoDB" id="3350428at2759"/>
<dbReference type="InterPro" id="IPR043145">
    <property type="entry name" value="Znf_ZZ_sf"/>
</dbReference>
<dbReference type="InterPro" id="IPR003593">
    <property type="entry name" value="AAA+_ATPase"/>
</dbReference>
<dbReference type="InterPro" id="IPR000433">
    <property type="entry name" value="Znf_ZZ"/>
</dbReference>
<protein>
    <recommendedName>
        <fullName evidence="7">ZZ-type domain-containing protein</fullName>
    </recommendedName>
</protein>
<evidence type="ECO:0000256" key="5">
    <source>
        <dbReference type="SAM" id="MobiDB-lite"/>
    </source>
</evidence>
<dbReference type="Pfam" id="PF00569">
    <property type="entry name" value="ZZ"/>
    <property type="match status" value="1"/>
</dbReference>
<keyword evidence="6" id="KW-0812">Transmembrane</keyword>
<evidence type="ECO:0000256" key="4">
    <source>
        <dbReference type="PROSITE-ProRule" id="PRU00228"/>
    </source>
</evidence>
<dbReference type="EMBL" id="CAMXCT010006534">
    <property type="protein sequence ID" value="CAI4015518.1"/>
    <property type="molecule type" value="Genomic_DNA"/>
</dbReference>
<reference evidence="8" key="1">
    <citation type="submission" date="2022-10" db="EMBL/GenBank/DDBJ databases">
        <authorList>
            <person name="Chen Y."/>
            <person name="Dougan E. K."/>
            <person name="Chan C."/>
            <person name="Rhodes N."/>
            <person name="Thang M."/>
        </authorList>
    </citation>
    <scope>NUCLEOTIDE SEQUENCE</scope>
</reference>
<evidence type="ECO:0000259" key="7">
    <source>
        <dbReference type="PROSITE" id="PS50135"/>
    </source>
</evidence>
<gene>
    <name evidence="8" type="ORF">C1SCF055_LOCUS40342</name>
</gene>
<organism evidence="8">
    <name type="scientific">Cladocopium goreaui</name>
    <dbReference type="NCBI Taxonomy" id="2562237"/>
    <lineage>
        <taxon>Eukaryota</taxon>
        <taxon>Sar</taxon>
        <taxon>Alveolata</taxon>
        <taxon>Dinophyceae</taxon>
        <taxon>Suessiales</taxon>
        <taxon>Symbiodiniaceae</taxon>
        <taxon>Cladocopium</taxon>
    </lineage>
</organism>
<comment type="caution">
    <text evidence="8">The sequence shown here is derived from an EMBL/GenBank/DDBJ whole genome shotgun (WGS) entry which is preliminary data.</text>
</comment>
<keyword evidence="2 4" id="KW-0863">Zinc-finger</keyword>
<dbReference type="SUPFAM" id="SSF57850">
    <property type="entry name" value="RING/U-box"/>
    <property type="match status" value="1"/>
</dbReference>
<name>A0A9P1DSU6_9DINO</name>
<dbReference type="SMART" id="SM00291">
    <property type="entry name" value="ZnF_ZZ"/>
    <property type="match status" value="1"/>
</dbReference>
<evidence type="ECO:0000256" key="2">
    <source>
        <dbReference type="ARBA" id="ARBA00022771"/>
    </source>
</evidence>
<keyword evidence="3" id="KW-0862">Zinc</keyword>
<dbReference type="PROSITE" id="PS50135">
    <property type="entry name" value="ZF_ZZ_2"/>
    <property type="match status" value="1"/>
</dbReference>
<proteinExistence type="predicted"/>
<dbReference type="PANTHER" id="PTHR22605">
    <property type="entry name" value="RZ-TYPE DOMAIN-CONTAINING PROTEIN"/>
    <property type="match status" value="1"/>
</dbReference>
<evidence type="ECO:0000256" key="3">
    <source>
        <dbReference type="ARBA" id="ARBA00022833"/>
    </source>
</evidence>